<dbReference type="RefSeq" id="WP_182956269.1">
    <property type="nucleotide sequence ID" value="NZ_WNXC01000002.1"/>
</dbReference>
<gene>
    <name evidence="1" type="ORF">GM920_09565</name>
</gene>
<dbReference type="Proteomes" id="UP000636110">
    <property type="component" value="Unassembled WGS sequence"/>
</dbReference>
<sequence length="149" mass="16884">MKLEVYVNGQPTEILLTATQVDQVKKFNMPIMDRIQTLLDALDYNGETMEQFNWRTERDTDQQKADKEWEAICLALREGKELEMGAKWYYPYALKPEAGSGSGFSYGGYGCAYVCSGVGARHSLDTSEKAIYAGKQFISILTRRFSPKN</sequence>
<evidence type="ECO:0000313" key="2">
    <source>
        <dbReference type="Proteomes" id="UP000636110"/>
    </source>
</evidence>
<accession>A0ABR6EV87</accession>
<name>A0ABR6EV87_9SPHI</name>
<keyword evidence="2" id="KW-1185">Reference proteome</keyword>
<evidence type="ECO:0000313" key="1">
    <source>
        <dbReference type="EMBL" id="MBB2149154.1"/>
    </source>
</evidence>
<comment type="caution">
    <text evidence="1">The sequence shown here is derived from an EMBL/GenBank/DDBJ whole genome shotgun (WGS) entry which is preliminary data.</text>
</comment>
<reference evidence="1 2" key="1">
    <citation type="submission" date="2019-11" db="EMBL/GenBank/DDBJ databases">
        <title>Description of Pedobacter sp. LMG 31462T.</title>
        <authorList>
            <person name="Carlier A."/>
            <person name="Qi S."/>
            <person name="Vandamme P."/>
        </authorList>
    </citation>
    <scope>NUCLEOTIDE SEQUENCE [LARGE SCALE GENOMIC DNA]</scope>
    <source>
        <strain evidence="1 2">LMG 31462</strain>
    </source>
</reference>
<organism evidence="1 2">
    <name type="scientific">Pedobacter gandavensis</name>
    <dbReference type="NCBI Taxonomy" id="2679963"/>
    <lineage>
        <taxon>Bacteria</taxon>
        <taxon>Pseudomonadati</taxon>
        <taxon>Bacteroidota</taxon>
        <taxon>Sphingobacteriia</taxon>
        <taxon>Sphingobacteriales</taxon>
        <taxon>Sphingobacteriaceae</taxon>
        <taxon>Pedobacter</taxon>
    </lineage>
</organism>
<dbReference type="EMBL" id="WNXC01000002">
    <property type="protein sequence ID" value="MBB2149154.1"/>
    <property type="molecule type" value="Genomic_DNA"/>
</dbReference>
<protein>
    <submittedName>
        <fullName evidence="1">Uncharacterized protein</fullName>
    </submittedName>
</protein>
<proteinExistence type="predicted"/>